<sequence>MKIPALRLAAVTVCLFAATACNADVSVGGTKPISQADLEKQLTSMYTPDDPTATISTSCDGDLDAKVDATQNCHLDVGKEKADVRVTVTAIDGGEAKFDVLSYVPAETVAATVQKSLTDQGYQVDSIACDDELIGKVGEKTTCTAKPADGDGKIEATVSSVDGLMVNFDYKVVS</sequence>
<feature type="domain" description="DUF4333" evidence="2">
    <location>
        <begin position="17"/>
        <end position="93"/>
    </location>
</feature>
<feature type="signal peptide" evidence="1">
    <location>
        <begin position="1"/>
        <end position="23"/>
    </location>
</feature>
<gene>
    <name evidence="3" type="ORF">FB382_003693</name>
</gene>
<dbReference type="InterPro" id="IPR025637">
    <property type="entry name" value="DUF4333"/>
</dbReference>
<keyword evidence="1" id="KW-0732">Signal</keyword>
<organism evidence="3 4">
    <name type="scientific">Nocardioides ginsengisegetis</name>
    <dbReference type="NCBI Taxonomy" id="661491"/>
    <lineage>
        <taxon>Bacteria</taxon>
        <taxon>Bacillati</taxon>
        <taxon>Actinomycetota</taxon>
        <taxon>Actinomycetes</taxon>
        <taxon>Propionibacteriales</taxon>
        <taxon>Nocardioidaceae</taxon>
        <taxon>Nocardioides</taxon>
    </lineage>
</organism>
<proteinExistence type="predicted"/>
<protein>
    <recommendedName>
        <fullName evidence="2">DUF4333 domain-containing protein</fullName>
    </recommendedName>
</protein>
<evidence type="ECO:0000259" key="2">
    <source>
        <dbReference type="Pfam" id="PF14230"/>
    </source>
</evidence>
<dbReference type="EMBL" id="JACGXA010000001">
    <property type="protein sequence ID" value="MBA8805402.1"/>
    <property type="molecule type" value="Genomic_DNA"/>
</dbReference>
<evidence type="ECO:0000256" key="1">
    <source>
        <dbReference type="SAM" id="SignalP"/>
    </source>
</evidence>
<dbReference type="RefSeq" id="WP_182541141.1">
    <property type="nucleotide sequence ID" value="NZ_JACGXA010000001.1"/>
</dbReference>
<evidence type="ECO:0000313" key="4">
    <source>
        <dbReference type="Proteomes" id="UP000580910"/>
    </source>
</evidence>
<keyword evidence="4" id="KW-1185">Reference proteome</keyword>
<comment type="caution">
    <text evidence="3">The sequence shown here is derived from an EMBL/GenBank/DDBJ whole genome shotgun (WGS) entry which is preliminary data.</text>
</comment>
<feature type="chain" id="PRO_5039395009" description="DUF4333 domain-containing protein" evidence="1">
    <location>
        <begin position="24"/>
        <end position="174"/>
    </location>
</feature>
<dbReference type="Pfam" id="PF14230">
    <property type="entry name" value="DUF4333"/>
    <property type="match status" value="2"/>
</dbReference>
<accession>A0A7W3J380</accession>
<reference evidence="3 4" key="1">
    <citation type="submission" date="2020-07" db="EMBL/GenBank/DDBJ databases">
        <title>Sequencing the genomes of 1000 actinobacteria strains.</title>
        <authorList>
            <person name="Klenk H.-P."/>
        </authorList>
    </citation>
    <scope>NUCLEOTIDE SEQUENCE [LARGE SCALE GENOMIC DNA]</scope>
    <source>
        <strain evidence="3 4">DSM 21349</strain>
    </source>
</reference>
<dbReference type="Proteomes" id="UP000580910">
    <property type="component" value="Unassembled WGS sequence"/>
</dbReference>
<dbReference type="AlphaFoldDB" id="A0A7W3J380"/>
<evidence type="ECO:0000313" key="3">
    <source>
        <dbReference type="EMBL" id="MBA8805402.1"/>
    </source>
</evidence>
<name>A0A7W3J380_9ACTN</name>
<feature type="domain" description="DUF4333" evidence="2">
    <location>
        <begin position="104"/>
        <end position="163"/>
    </location>
</feature>
<dbReference type="PROSITE" id="PS51257">
    <property type="entry name" value="PROKAR_LIPOPROTEIN"/>
    <property type="match status" value="1"/>
</dbReference>